<evidence type="ECO:0000313" key="2">
    <source>
        <dbReference type="Proteomes" id="UP000612585"/>
    </source>
</evidence>
<sequence length="195" mass="20564">MSTSHTRRRLLASSLLLALVTAGSLVVTGAPALARDTVQIPCPSWATVGWSAKPLSVASSSPSFLTSESLIVANNLDTPVTATFTSTTSRTFTVSATAGISIPNLFGFLNVNVSSTITSSTTTAIGVNAQATVPPHQRVIGDYGVDAYDVYFNAYWVIKLHTSPGGCWVWADTMGYEVLHATAPTNTQGWQLRIG</sequence>
<proteinExistence type="predicted"/>
<keyword evidence="2" id="KW-1185">Reference proteome</keyword>
<dbReference type="AlphaFoldDB" id="A0A8J3ZF38"/>
<name>A0A8J3ZF38_9ACTN</name>
<dbReference type="InterPro" id="IPR006311">
    <property type="entry name" value="TAT_signal"/>
</dbReference>
<dbReference type="PROSITE" id="PS51318">
    <property type="entry name" value="TAT"/>
    <property type="match status" value="1"/>
</dbReference>
<dbReference type="EMBL" id="BOPG01000085">
    <property type="protein sequence ID" value="GIJ62989.1"/>
    <property type="molecule type" value="Genomic_DNA"/>
</dbReference>
<dbReference type="RefSeq" id="WP_204008968.1">
    <property type="nucleotide sequence ID" value="NZ_BOPG01000085.1"/>
</dbReference>
<protein>
    <submittedName>
        <fullName evidence="1">Uncharacterized protein</fullName>
    </submittedName>
</protein>
<dbReference type="Proteomes" id="UP000612585">
    <property type="component" value="Unassembled WGS sequence"/>
</dbReference>
<dbReference type="SUPFAM" id="SSF56973">
    <property type="entry name" value="Aerolisin/ETX pore-forming domain"/>
    <property type="match status" value="1"/>
</dbReference>
<gene>
    <name evidence="1" type="ORF">Vau01_105050</name>
</gene>
<accession>A0A8J3ZF38</accession>
<organism evidence="1 2">
    <name type="scientific">Virgisporangium aurantiacum</name>
    <dbReference type="NCBI Taxonomy" id="175570"/>
    <lineage>
        <taxon>Bacteria</taxon>
        <taxon>Bacillati</taxon>
        <taxon>Actinomycetota</taxon>
        <taxon>Actinomycetes</taxon>
        <taxon>Micromonosporales</taxon>
        <taxon>Micromonosporaceae</taxon>
        <taxon>Virgisporangium</taxon>
    </lineage>
</organism>
<evidence type="ECO:0000313" key="1">
    <source>
        <dbReference type="EMBL" id="GIJ62989.1"/>
    </source>
</evidence>
<reference evidence="1" key="1">
    <citation type="submission" date="2021-01" db="EMBL/GenBank/DDBJ databases">
        <title>Whole genome shotgun sequence of Virgisporangium aurantiacum NBRC 16421.</title>
        <authorList>
            <person name="Komaki H."/>
            <person name="Tamura T."/>
        </authorList>
    </citation>
    <scope>NUCLEOTIDE SEQUENCE</scope>
    <source>
        <strain evidence="1">NBRC 16421</strain>
    </source>
</reference>
<comment type="caution">
    <text evidence="1">The sequence shown here is derived from an EMBL/GenBank/DDBJ whole genome shotgun (WGS) entry which is preliminary data.</text>
</comment>